<reference evidence="2" key="1">
    <citation type="submission" date="2012-09" db="EMBL/GenBank/DDBJ databases">
        <title>Metagenomic Characterization of a Microbial Community in Wastewater Detects High Levels of Antibiotic Resistance.</title>
        <authorList>
            <person name="Abrams M."/>
            <person name="Caldwell A."/>
            <person name="Vandaei E."/>
            <person name="Lee W."/>
            <person name="Perrott J."/>
            <person name="Khan S.Y."/>
            <person name="Ta J."/>
            <person name="Romero D."/>
            <person name="Nguyen V."/>
            <person name="Pourmand N."/>
            <person name="Ouverney C.C."/>
        </authorList>
    </citation>
    <scope>NUCLEOTIDE SEQUENCE</scope>
</reference>
<evidence type="ECO:0000313" key="2">
    <source>
        <dbReference type="EMBL" id="AGC72766.1"/>
    </source>
</evidence>
<feature type="domain" description="Bro-N" evidence="1">
    <location>
        <begin position="13"/>
        <end position="50"/>
    </location>
</feature>
<sequence length="73" mass="7564">MSAPAIFENGGWNIRVLEVDGEPWFVAVDVCKSLGIANTTVAVSSVADDALCSAEVINSLGRTLSPEQLALSG</sequence>
<evidence type="ECO:0000259" key="1">
    <source>
        <dbReference type="Pfam" id="PF02498"/>
    </source>
</evidence>
<dbReference type="AlphaFoldDB" id="L7VZ37"/>
<accession>L7VZ37</accession>
<dbReference type="EMBL" id="JX649911">
    <property type="protein sequence ID" value="AGC72766.1"/>
    <property type="molecule type" value="Genomic_DNA"/>
</dbReference>
<protein>
    <recommendedName>
        <fullName evidence="1">Bro-N domain-containing protein</fullName>
    </recommendedName>
</protein>
<proteinExistence type="predicted"/>
<organism evidence="2">
    <name type="scientific">uncultured bacterium A1Q1_fos_2101</name>
    <dbReference type="NCBI Taxonomy" id="1256561"/>
    <lineage>
        <taxon>Bacteria</taxon>
        <taxon>environmental samples</taxon>
    </lineage>
</organism>
<dbReference type="InterPro" id="IPR003497">
    <property type="entry name" value="BRO_N_domain"/>
</dbReference>
<name>L7VZ37_9BACT</name>
<dbReference type="Pfam" id="PF02498">
    <property type="entry name" value="Bro-N"/>
    <property type="match status" value="1"/>
</dbReference>